<feature type="transmembrane region" description="Helical" evidence="1">
    <location>
        <begin position="12"/>
        <end position="31"/>
    </location>
</feature>
<evidence type="ECO:0000313" key="3">
    <source>
        <dbReference type="Proteomes" id="UP001589838"/>
    </source>
</evidence>
<evidence type="ECO:0000313" key="2">
    <source>
        <dbReference type="EMBL" id="MFC0470096.1"/>
    </source>
</evidence>
<name>A0ABV6K9V5_9BACI</name>
<gene>
    <name evidence="2" type="ORF">ACFFHM_06060</name>
</gene>
<dbReference type="RefSeq" id="WP_335961367.1">
    <property type="nucleotide sequence ID" value="NZ_JAXBLX010000016.1"/>
</dbReference>
<keyword evidence="1" id="KW-0472">Membrane</keyword>
<sequence length="123" mass="13720">MEQLINFLETQPTWLFLIGVVIVVFFLISLLKTVVKFAVILLVVSIGAVVLFDIAPEVLTEIGVDSVKRGTVIVQEKVIPMISAGYLGELFEQNDSVNDLFEQLELDVHTEKDAIADMLEENK</sequence>
<proteinExistence type="predicted"/>
<dbReference type="Proteomes" id="UP001589838">
    <property type="component" value="Unassembled WGS sequence"/>
</dbReference>
<comment type="caution">
    <text evidence="2">The sequence shown here is derived from an EMBL/GenBank/DDBJ whole genome shotgun (WGS) entry which is preliminary data.</text>
</comment>
<accession>A0ABV6K9V5</accession>
<keyword evidence="1" id="KW-0812">Transmembrane</keyword>
<reference evidence="2 3" key="1">
    <citation type="submission" date="2024-09" db="EMBL/GenBank/DDBJ databases">
        <authorList>
            <person name="Sun Q."/>
            <person name="Mori K."/>
        </authorList>
    </citation>
    <scope>NUCLEOTIDE SEQUENCE [LARGE SCALE GENOMIC DNA]</scope>
    <source>
        <strain evidence="2 3">NCAIM B.02610</strain>
    </source>
</reference>
<evidence type="ECO:0000256" key="1">
    <source>
        <dbReference type="SAM" id="Phobius"/>
    </source>
</evidence>
<organism evidence="2 3">
    <name type="scientific">Halalkalibacter kiskunsagensis</name>
    <dbReference type="NCBI Taxonomy" id="1548599"/>
    <lineage>
        <taxon>Bacteria</taxon>
        <taxon>Bacillati</taxon>
        <taxon>Bacillota</taxon>
        <taxon>Bacilli</taxon>
        <taxon>Bacillales</taxon>
        <taxon>Bacillaceae</taxon>
        <taxon>Halalkalibacter</taxon>
    </lineage>
</organism>
<feature type="transmembrane region" description="Helical" evidence="1">
    <location>
        <begin position="37"/>
        <end position="59"/>
    </location>
</feature>
<dbReference type="EMBL" id="JBHLUX010000017">
    <property type="protein sequence ID" value="MFC0470096.1"/>
    <property type="molecule type" value="Genomic_DNA"/>
</dbReference>
<protein>
    <submittedName>
        <fullName evidence="2">Uncharacterized protein</fullName>
    </submittedName>
</protein>
<keyword evidence="1" id="KW-1133">Transmembrane helix</keyword>
<keyword evidence="3" id="KW-1185">Reference proteome</keyword>